<dbReference type="SUPFAM" id="SSF49764">
    <property type="entry name" value="HSP20-like chaperones"/>
    <property type="match status" value="1"/>
</dbReference>
<organism evidence="4 5">
    <name type="scientific">Corynebacterium marinum</name>
    <dbReference type="NCBI Taxonomy" id="349751"/>
    <lineage>
        <taxon>Bacteria</taxon>
        <taxon>Bacillati</taxon>
        <taxon>Actinomycetota</taxon>
        <taxon>Actinomycetes</taxon>
        <taxon>Mycobacteriales</taxon>
        <taxon>Corynebacteriaceae</taxon>
        <taxon>Corynebacterium</taxon>
    </lineage>
</organism>
<evidence type="ECO:0000256" key="1">
    <source>
        <dbReference type="PROSITE-ProRule" id="PRU00285"/>
    </source>
</evidence>
<proteinExistence type="inferred from homology"/>
<comment type="caution">
    <text evidence="4">The sequence shown here is derived from an EMBL/GenBank/DDBJ whole genome shotgun (WGS) entry which is preliminary data.</text>
</comment>
<comment type="similarity">
    <text evidence="1 2">Belongs to the small heat shock protein (HSP20) family.</text>
</comment>
<name>A0A847HB10_9CORY</name>
<dbReference type="InterPro" id="IPR031107">
    <property type="entry name" value="Small_HSP"/>
</dbReference>
<dbReference type="PANTHER" id="PTHR11527">
    <property type="entry name" value="HEAT-SHOCK PROTEIN 20 FAMILY MEMBER"/>
    <property type="match status" value="1"/>
</dbReference>
<evidence type="ECO:0000313" key="4">
    <source>
        <dbReference type="EMBL" id="NLF90588.1"/>
    </source>
</evidence>
<dbReference type="AlphaFoldDB" id="A0A847HB10"/>
<dbReference type="Proteomes" id="UP000523614">
    <property type="component" value="Unassembled WGS sequence"/>
</dbReference>
<accession>A0A847HB10</accession>
<evidence type="ECO:0000313" key="5">
    <source>
        <dbReference type="Proteomes" id="UP000523614"/>
    </source>
</evidence>
<feature type="domain" description="SHSP" evidence="3">
    <location>
        <begin position="23"/>
        <end position="134"/>
    </location>
</feature>
<dbReference type="CDD" id="cd06464">
    <property type="entry name" value="ACD_sHsps-like"/>
    <property type="match status" value="1"/>
</dbReference>
<dbReference type="EMBL" id="JAAYYP010000147">
    <property type="protein sequence ID" value="NLF90588.1"/>
    <property type="molecule type" value="Genomic_DNA"/>
</dbReference>
<evidence type="ECO:0000259" key="3">
    <source>
        <dbReference type="PROSITE" id="PS01031"/>
    </source>
</evidence>
<evidence type="ECO:0000256" key="2">
    <source>
        <dbReference type="RuleBase" id="RU003616"/>
    </source>
</evidence>
<dbReference type="InterPro" id="IPR008978">
    <property type="entry name" value="HSP20-like_chaperone"/>
</dbReference>
<dbReference type="Gene3D" id="2.60.40.790">
    <property type="match status" value="1"/>
</dbReference>
<reference evidence="4 5" key="1">
    <citation type="journal article" date="2020" name="Biotechnol. Biofuels">
        <title>New insights from the biogas microbiome by comprehensive genome-resolved metagenomics of nearly 1600 species originating from multiple anaerobic digesters.</title>
        <authorList>
            <person name="Campanaro S."/>
            <person name="Treu L."/>
            <person name="Rodriguez-R L.M."/>
            <person name="Kovalovszki A."/>
            <person name="Ziels R.M."/>
            <person name="Maus I."/>
            <person name="Zhu X."/>
            <person name="Kougias P.G."/>
            <person name="Basile A."/>
            <person name="Luo G."/>
            <person name="Schluter A."/>
            <person name="Konstantinidis K.T."/>
            <person name="Angelidaki I."/>
        </authorList>
    </citation>
    <scope>NUCLEOTIDE SEQUENCE [LARGE SCALE GENOMIC DNA]</scope>
    <source>
        <strain evidence="4">AS06rmzACSIP_235</strain>
    </source>
</reference>
<dbReference type="InterPro" id="IPR002068">
    <property type="entry name" value="A-crystallin/Hsp20_dom"/>
</dbReference>
<gene>
    <name evidence="4" type="ORF">GX570_04495</name>
</gene>
<protein>
    <submittedName>
        <fullName evidence="4">Hsp20/alpha crystallin family protein</fullName>
    </submittedName>
</protein>
<dbReference type="Pfam" id="PF00011">
    <property type="entry name" value="HSP20"/>
    <property type="match status" value="1"/>
</dbReference>
<dbReference type="PROSITE" id="PS01031">
    <property type="entry name" value="SHSP"/>
    <property type="match status" value="1"/>
</dbReference>
<sequence length="142" mass="15961">MAMMRMDPFRELDRLSQQLLRGTVARPVGLPMDAWKEGEEFVVEFDIPGVDPADVDLDIERNVLTVRAERKSRLGENAEVLAEERPQGSFSRQIMLSDNLDHEAAKATYEAGVLSVRIPLAEKKESHRIEITGSDAPKEIDT</sequence>